<evidence type="ECO:0000313" key="2">
    <source>
        <dbReference type="Proteomes" id="UP001057738"/>
    </source>
</evidence>
<proteinExistence type="predicted"/>
<dbReference type="EMBL" id="CP102516">
    <property type="protein sequence ID" value="UUY52563.1"/>
    <property type="molecule type" value="Genomic_DNA"/>
</dbReference>
<dbReference type="GeneID" id="95578841"/>
<evidence type="ECO:0000313" key="1">
    <source>
        <dbReference type="EMBL" id="UUY52563.1"/>
    </source>
</evidence>
<keyword evidence="1" id="KW-0614">Plasmid</keyword>
<dbReference type="Proteomes" id="UP001057738">
    <property type="component" value="Plasmid psa3239"/>
</dbReference>
<dbReference type="RefSeq" id="WP_257858293.1">
    <property type="nucleotide sequence ID" value="NZ_CP102516.1"/>
</dbReference>
<keyword evidence="2" id="KW-1185">Reference proteome</keyword>
<reference evidence="1" key="1">
    <citation type="submission" date="2022-08" db="EMBL/GenBank/DDBJ databases">
        <authorList>
            <person name="Tian L."/>
        </authorList>
    </citation>
    <scope>NUCLEOTIDE SEQUENCE</scope>
    <source>
        <strain evidence="1">CM253</strain>
        <plasmid evidence="1">psa3239</plasmid>
    </source>
</reference>
<name>A0ABY5QAA5_9ACTN</name>
<sequence>MTTMTRARCPYEIGGTVTGWTVVPPEGRTRRQPEQVTGTVVQIGSGRAGVDCRTACLWLRLPSGREAQVLIRGTGRHGPLAA</sequence>
<organism evidence="1 2">
    <name type="scientific">Streptomyces yangpuensis</name>
    <dbReference type="NCBI Taxonomy" id="1648182"/>
    <lineage>
        <taxon>Bacteria</taxon>
        <taxon>Bacillati</taxon>
        <taxon>Actinomycetota</taxon>
        <taxon>Actinomycetes</taxon>
        <taxon>Kitasatosporales</taxon>
        <taxon>Streptomycetaceae</taxon>
        <taxon>Streptomyces</taxon>
    </lineage>
</organism>
<geneLocation type="plasmid" evidence="1 2">
    <name>psa3239</name>
</geneLocation>
<accession>A0ABY5QAA5</accession>
<gene>
    <name evidence="1" type="ORF">NRK68_35465</name>
</gene>
<protein>
    <submittedName>
        <fullName evidence="1">Uncharacterized protein</fullName>
    </submittedName>
</protein>